<dbReference type="EMBL" id="BAEN01000076">
    <property type="protein sequence ID" value="GAC16865.1"/>
    <property type="molecule type" value="Genomic_DNA"/>
</dbReference>
<accession>K6Z090</accession>
<dbReference type="InterPro" id="IPR007939">
    <property type="entry name" value="Cu-R_B_prcur"/>
</dbReference>
<dbReference type="GO" id="GO:0005507">
    <property type="term" value="F:copper ion binding"/>
    <property type="evidence" value="ECO:0007669"/>
    <property type="project" value="InterPro"/>
</dbReference>
<organism evidence="3 4">
    <name type="scientific">Aliiglaciecola lipolytica E3</name>
    <dbReference type="NCBI Taxonomy" id="1127673"/>
    <lineage>
        <taxon>Bacteria</taxon>
        <taxon>Pseudomonadati</taxon>
        <taxon>Pseudomonadota</taxon>
        <taxon>Gammaproteobacteria</taxon>
        <taxon>Alteromonadales</taxon>
        <taxon>Alteromonadaceae</taxon>
        <taxon>Aliiglaciecola</taxon>
    </lineage>
</organism>
<feature type="chain" id="PRO_5003900525" evidence="2">
    <location>
        <begin position="21"/>
        <end position="389"/>
    </location>
</feature>
<proteinExistence type="predicted"/>
<feature type="compositionally biased region" description="Basic and acidic residues" evidence="1">
    <location>
        <begin position="46"/>
        <end position="60"/>
    </location>
</feature>
<dbReference type="RefSeq" id="WP_008846667.1">
    <property type="nucleotide sequence ID" value="NZ_BAEN01000076.1"/>
</dbReference>
<dbReference type="eggNOG" id="COG3667">
    <property type="taxonomic scope" value="Bacteria"/>
</dbReference>
<feature type="region of interest" description="Disordered" evidence="1">
    <location>
        <begin position="74"/>
        <end position="155"/>
    </location>
</feature>
<dbReference type="OrthoDB" id="9778934at2"/>
<reference evidence="3 4" key="1">
    <citation type="journal article" date="2017" name="Antonie Van Leeuwenhoek">
        <title>Rhizobium rhizosphaerae sp. nov., a novel species isolated from rice rhizosphere.</title>
        <authorList>
            <person name="Zhao J.J."/>
            <person name="Zhang J."/>
            <person name="Zhang R.J."/>
            <person name="Zhang C.W."/>
            <person name="Yin H.Q."/>
            <person name="Zhang X.X."/>
        </authorList>
    </citation>
    <scope>NUCLEOTIDE SEQUENCE [LARGE SCALE GENOMIC DNA]</scope>
    <source>
        <strain evidence="3 4">E3</strain>
    </source>
</reference>
<feature type="region of interest" description="Disordered" evidence="1">
    <location>
        <begin position="26"/>
        <end position="60"/>
    </location>
</feature>
<feature type="signal peptide" evidence="2">
    <location>
        <begin position="1"/>
        <end position="20"/>
    </location>
</feature>
<evidence type="ECO:0000256" key="1">
    <source>
        <dbReference type="SAM" id="MobiDB-lite"/>
    </source>
</evidence>
<feature type="compositionally biased region" description="Low complexity" evidence="1">
    <location>
        <begin position="129"/>
        <end position="141"/>
    </location>
</feature>
<feature type="compositionally biased region" description="Basic and acidic residues" evidence="1">
    <location>
        <begin position="108"/>
        <end position="128"/>
    </location>
</feature>
<sequence length="389" mass="43168">MIKNSVIASVLCLYSLAALAQQHVHTESADETQNTMGGLDSMQGMDHPKMQQKDADEADMPMDKDTMSGMDSMQGMDHSKMQQNNADKAGMSKDKSAMSGMDAMQGMDHSKMQQKDAAEADMPMDKDAMSGMDSMQGMDMSNTPPPNARDPHAYSDGLTLDSGAFALPGPRQLILADEHTFWAVTFDRFEYADGLSSSLESLSQYDAQAWYGNSYERLVIKAEGELTDNKLAESETQILWGHAISTFWDSQIGLRFDSSEGPSRQWLTFGVQGLAPYWFEVDTSLSVGPEGRTAFNLEAEYELLITQRLILQPRFVVSAFGKDDPENGVGKGLSSLTTGIRLRYEFSRQFAPYLGVEWTGQYGNTADFAKLEGRATRQTQWVAGIRFWF</sequence>
<evidence type="ECO:0000256" key="2">
    <source>
        <dbReference type="SAM" id="SignalP"/>
    </source>
</evidence>
<protein>
    <submittedName>
        <fullName evidence="3">Copper resistance protein B</fullName>
    </submittedName>
</protein>
<dbReference type="AlphaFoldDB" id="K6Z090"/>
<dbReference type="Proteomes" id="UP000006334">
    <property type="component" value="Unassembled WGS sequence"/>
</dbReference>
<evidence type="ECO:0000313" key="3">
    <source>
        <dbReference type="EMBL" id="GAC16865.1"/>
    </source>
</evidence>
<dbReference type="STRING" id="1127673.GLIP_4254"/>
<keyword evidence="2" id="KW-0732">Signal</keyword>
<dbReference type="GO" id="GO:0009279">
    <property type="term" value="C:cell outer membrane"/>
    <property type="evidence" value="ECO:0007669"/>
    <property type="project" value="InterPro"/>
</dbReference>
<dbReference type="Pfam" id="PF05275">
    <property type="entry name" value="CopB"/>
    <property type="match status" value="1"/>
</dbReference>
<comment type="caution">
    <text evidence="3">The sequence shown here is derived from an EMBL/GenBank/DDBJ whole genome shotgun (WGS) entry which is preliminary data.</text>
</comment>
<keyword evidence="4" id="KW-1185">Reference proteome</keyword>
<name>K6Z090_9ALTE</name>
<dbReference type="GO" id="GO:0006878">
    <property type="term" value="P:intracellular copper ion homeostasis"/>
    <property type="evidence" value="ECO:0007669"/>
    <property type="project" value="InterPro"/>
</dbReference>
<gene>
    <name evidence="3" type="primary">pcoB</name>
    <name evidence="3" type="ORF">GLIP_4254</name>
</gene>
<evidence type="ECO:0000313" key="4">
    <source>
        <dbReference type="Proteomes" id="UP000006334"/>
    </source>
</evidence>